<dbReference type="EMBL" id="RHFK02000001">
    <property type="protein sequence ID" value="TWW80742.1"/>
    <property type="molecule type" value="Genomic_DNA"/>
</dbReference>
<proteinExistence type="predicted"/>
<evidence type="ECO:0000313" key="2">
    <source>
        <dbReference type="EMBL" id="TWW80742.1"/>
    </source>
</evidence>
<feature type="compositionally biased region" description="Basic and acidic residues" evidence="1">
    <location>
        <begin position="55"/>
        <end position="83"/>
    </location>
</feature>
<dbReference type="Proteomes" id="UP000324091">
    <property type="component" value="Chromosome 1"/>
</dbReference>
<accession>A0A5C6PLQ0</accession>
<keyword evidence="3" id="KW-1185">Reference proteome</keyword>
<sequence length="211" mass="23564">MQTQGLRADEDLVSQVLEIIGGATYEAVQSPEEPEDREAWPAEEGDDSVFYSDEDQGHKEAKGKTGGETDRDEDKRAFIKDSPEVEEDRTELQTPNSDQPGAADPGEKPEVDRKTEARMENTPLGTADPLQDDNAVPETPNLQQFLPKLADLDALAGVRQRPGAGYTTLPTPKTSFNHLTSSKYDTASYRRIRRGNTRQKIEKFEYMILHL</sequence>
<feature type="compositionally biased region" description="Basic and acidic residues" evidence="1">
    <location>
        <begin position="105"/>
        <end position="119"/>
    </location>
</feature>
<gene>
    <name evidence="2" type="ORF">D4764_01G0005570</name>
</gene>
<protein>
    <recommendedName>
        <fullName evidence="4">Ermin</fullName>
    </recommendedName>
</protein>
<evidence type="ECO:0000256" key="1">
    <source>
        <dbReference type="SAM" id="MobiDB-lite"/>
    </source>
</evidence>
<evidence type="ECO:0000313" key="3">
    <source>
        <dbReference type="Proteomes" id="UP000324091"/>
    </source>
</evidence>
<organism evidence="2 3">
    <name type="scientific">Takifugu flavidus</name>
    <name type="common">sansaifugu</name>
    <dbReference type="NCBI Taxonomy" id="433684"/>
    <lineage>
        <taxon>Eukaryota</taxon>
        <taxon>Metazoa</taxon>
        <taxon>Chordata</taxon>
        <taxon>Craniata</taxon>
        <taxon>Vertebrata</taxon>
        <taxon>Euteleostomi</taxon>
        <taxon>Actinopterygii</taxon>
        <taxon>Neopterygii</taxon>
        <taxon>Teleostei</taxon>
        <taxon>Neoteleostei</taxon>
        <taxon>Acanthomorphata</taxon>
        <taxon>Eupercaria</taxon>
        <taxon>Tetraodontiformes</taxon>
        <taxon>Tetradontoidea</taxon>
        <taxon>Tetraodontidae</taxon>
        <taxon>Takifugu</taxon>
    </lineage>
</organism>
<evidence type="ECO:0008006" key="4">
    <source>
        <dbReference type="Google" id="ProtNLM"/>
    </source>
</evidence>
<name>A0A5C6PLQ0_9TELE</name>
<reference evidence="2 3" key="1">
    <citation type="submission" date="2019-04" db="EMBL/GenBank/DDBJ databases">
        <title>Chromosome genome assembly for Takifugu flavidus.</title>
        <authorList>
            <person name="Xiao S."/>
        </authorList>
    </citation>
    <scope>NUCLEOTIDE SEQUENCE [LARGE SCALE GENOMIC DNA]</scope>
    <source>
        <strain evidence="2">HTHZ2018</strain>
        <tissue evidence="2">Muscle</tissue>
    </source>
</reference>
<feature type="compositionally biased region" description="Acidic residues" evidence="1">
    <location>
        <begin position="32"/>
        <end position="47"/>
    </location>
</feature>
<dbReference type="AlphaFoldDB" id="A0A5C6PLQ0"/>
<feature type="region of interest" description="Disordered" evidence="1">
    <location>
        <begin position="24"/>
        <end position="138"/>
    </location>
</feature>
<comment type="caution">
    <text evidence="2">The sequence shown here is derived from an EMBL/GenBank/DDBJ whole genome shotgun (WGS) entry which is preliminary data.</text>
</comment>